<evidence type="ECO:0000256" key="2">
    <source>
        <dbReference type="ARBA" id="ARBA00004319"/>
    </source>
</evidence>
<feature type="disulfide bond" description="Redox-active" evidence="11">
    <location>
        <begin position="59"/>
        <end position="62"/>
    </location>
</feature>
<feature type="chain" id="PRO_5010004532" description="Protein disulfide-isomerase" evidence="13">
    <location>
        <begin position="24"/>
        <end position="405"/>
    </location>
</feature>
<dbReference type="STRING" id="4097.A0A1S4DND2"/>
<sequence>MAIRVWISLFLCVYALLGSLSYASESEEKEYVVTLDHSNFSDFVGKHKFIVVEFYAPWCGHCKKLAPEYEKAAQILSQNDPPVILAKVDANEEQNKILASEFDIKGFPTIKILRYGGSVVQDYKGPREADGIVSYLKKQSGPASTEIKSADDVTDVNKIIIVGVFPEFFGEKYENFTALAERLRSEYEFAHTFDAKLLPRGDSSVSGPVVRLFKPFDELFVDFQEFDVDTLAKLVEAASIPTVTLFNKDPNNHPFVIKFFNSPNAKAMLFVNFNSDLIDTFKSKYHEVAEQYKGNDISFLIGDVEASQGAFQYFGLKEDQVPLIIIQTNDGEKYLKPNVEPDHVASWVKDFKDGKVKPFKKSEPIPEVNSEPVKVVVADTLQDMVFNSAKNVLLEFYAPWCGHCK</sequence>
<comment type="catalytic activity">
    <reaction evidence="1 13">
        <text>Catalyzes the rearrangement of -S-S- bonds in proteins.</text>
        <dbReference type="EC" id="5.3.4.1"/>
    </reaction>
</comment>
<reference evidence="15" key="1">
    <citation type="submission" date="2025-08" db="UniProtKB">
        <authorList>
            <consortium name="RefSeq"/>
        </authorList>
    </citation>
    <scope>IDENTIFICATION</scope>
</reference>
<accession>A0A1S4DND2</accession>
<feature type="signal peptide" evidence="13">
    <location>
        <begin position="1"/>
        <end position="23"/>
    </location>
</feature>
<dbReference type="PANTHER" id="PTHR18929">
    <property type="entry name" value="PROTEIN DISULFIDE ISOMERASE"/>
    <property type="match status" value="1"/>
</dbReference>
<evidence type="ECO:0000256" key="6">
    <source>
        <dbReference type="ARBA" id="ARBA00022737"/>
    </source>
</evidence>
<evidence type="ECO:0000259" key="14">
    <source>
        <dbReference type="PROSITE" id="PS51352"/>
    </source>
</evidence>
<feature type="domain" description="Thioredoxin" evidence="14">
    <location>
        <begin position="15"/>
        <end position="141"/>
    </location>
</feature>
<dbReference type="InterPro" id="IPR005792">
    <property type="entry name" value="Prot_disulphide_isomerase"/>
</dbReference>
<keyword evidence="9 13" id="KW-0413">Isomerase</keyword>
<dbReference type="RefSeq" id="XP_016514664.1">
    <property type="nucleotide sequence ID" value="XM_016659178.1"/>
</dbReference>
<evidence type="ECO:0000256" key="11">
    <source>
        <dbReference type="PIRSR" id="PIRSR605792-51"/>
    </source>
</evidence>
<keyword evidence="8 11" id="KW-1015">Disulfide bond</keyword>
<dbReference type="AlphaFoldDB" id="A0A1S4DND2"/>
<dbReference type="NCBIfam" id="TIGR01126">
    <property type="entry name" value="pdi_dom"/>
    <property type="match status" value="1"/>
</dbReference>
<evidence type="ECO:0000256" key="13">
    <source>
        <dbReference type="RuleBase" id="RU361130"/>
    </source>
</evidence>
<evidence type="ECO:0000256" key="3">
    <source>
        <dbReference type="ARBA" id="ARBA00006347"/>
    </source>
</evidence>
<name>A0A1S4DND2_TOBAC</name>
<protein>
    <recommendedName>
        <fullName evidence="4 13">Protein disulfide-isomerase</fullName>
        <ecNumber evidence="4 13">5.3.4.1</ecNumber>
    </recommendedName>
</protein>
<evidence type="ECO:0000256" key="1">
    <source>
        <dbReference type="ARBA" id="ARBA00001182"/>
    </source>
</evidence>
<gene>
    <name evidence="15" type="primary">LOC107831418</name>
</gene>
<dbReference type="Pfam" id="PF00085">
    <property type="entry name" value="Thioredoxin"/>
    <property type="match status" value="2"/>
</dbReference>
<dbReference type="OMA" id="FFGMKKD"/>
<dbReference type="GO" id="GO:0034976">
    <property type="term" value="P:response to endoplasmic reticulum stress"/>
    <property type="evidence" value="ECO:0000318"/>
    <property type="project" value="GO_Central"/>
</dbReference>
<dbReference type="GO" id="GO:0003756">
    <property type="term" value="F:protein disulfide isomerase activity"/>
    <property type="evidence" value="ECO:0000318"/>
    <property type="project" value="GO_Central"/>
</dbReference>
<comment type="subcellular location">
    <subcellularLocation>
        <location evidence="2">Endoplasmic reticulum lumen</location>
    </subcellularLocation>
</comment>
<dbReference type="Gene3D" id="3.40.30.10">
    <property type="entry name" value="Glutaredoxin"/>
    <property type="match status" value="4"/>
</dbReference>
<keyword evidence="7" id="KW-0256">Endoplasmic reticulum</keyword>
<dbReference type="InterPro" id="IPR036249">
    <property type="entry name" value="Thioredoxin-like_sf"/>
</dbReference>
<dbReference type="OrthoDB" id="427280at2759"/>
<comment type="similarity">
    <text evidence="3 12">Belongs to the protein disulfide isomerase family.</text>
</comment>
<dbReference type="PANTHER" id="PTHR18929:SF132">
    <property type="entry name" value="PROTEIN DISULFIDE-ISOMERASE A3"/>
    <property type="match status" value="1"/>
</dbReference>
<dbReference type="PRINTS" id="PR00421">
    <property type="entry name" value="THIOREDOXIN"/>
</dbReference>
<dbReference type="EC" id="5.3.4.1" evidence="4 13"/>
<evidence type="ECO:0000256" key="4">
    <source>
        <dbReference type="ARBA" id="ARBA00012723"/>
    </source>
</evidence>
<organism evidence="15">
    <name type="scientific">Nicotiana tabacum</name>
    <name type="common">Common tobacco</name>
    <dbReference type="NCBI Taxonomy" id="4097"/>
    <lineage>
        <taxon>Eukaryota</taxon>
        <taxon>Viridiplantae</taxon>
        <taxon>Streptophyta</taxon>
        <taxon>Embryophyta</taxon>
        <taxon>Tracheophyta</taxon>
        <taxon>Spermatophyta</taxon>
        <taxon>Magnoliopsida</taxon>
        <taxon>eudicotyledons</taxon>
        <taxon>Gunneridae</taxon>
        <taxon>Pentapetalae</taxon>
        <taxon>asterids</taxon>
        <taxon>lamiids</taxon>
        <taxon>Solanales</taxon>
        <taxon>Solanaceae</taxon>
        <taxon>Nicotianoideae</taxon>
        <taxon>Nicotianeae</taxon>
        <taxon>Nicotiana</taxon>
    </lineage>
</organism>
<evidence type="ECO:0000256" key="10">
    <source>
        <dbReference type="ARBA" id="ARBA00023284"/>
    </source>
</evidence>
<dbReference type="KEGG" id="nta:107831418"/>
<evidence type="ECO:0000256" key="12">
    <source>
        <dbReference type="RuleBase" id="RU004208"/>
    </source>
</evidence>
<dbReference type="PROSITE" id="PS51352">
    <property type="entry name" value="THIOREDOXIN_2"/>
    <property type="match status" value="1"/>
</dbReference>
<dbReference type="GO" id="GO:0006457">
    <property type="term" value="P:protein folding"/>
    <property type="evidence" value="ECO:0000318"/>
    <property type="project" value="GO_Central"/>
</dbReference>
<evidence type="ECO:0000256" key="9">
    <source>
        <dbReference type="ARBA" id="ARBA00023235"/>
    </source>
</evidence>
<dbReference type="PaxDb" id="4097-A0A1S4DND2"/>
<dbReference type="CDD" id="cd02981">
    <property type="entry name" value="PDI_b_family"/>
    <property type="match status" value="1"/>
</dbReference>
<evidence type="ECO:0000313" key="15">
    <source>
        <dbReference type="RefSeq" id="XP_016514664.1"/>
    </source>
</evidence>
<dbReference type="SMR" id="A0A1S4DND2"/>
<dbReference type="SUPFAM" id="SSF52833">
    <property type="entry name" value="Thioredoxin-like"/>
    <property type="match status" value="4"/>
</dbReference>
<dbReference type="FunFam" id="3.40.30.10:FF:000150">
    <property type="entry name" value="Protein disulfide-isomerase"/>
    <property type="match status" value="1"/>
</dbReference>
<keyword evidence="10 11" id="KW-0676">Redox-active center</keyword>
<dbReference type="GO" id="GO:0005783">
    <property type="term" value="C:endoplasmic reticulum"/>
    <property type="evidence" value="ECO:0000318"/>
    <property type="project" value="GO_Central"/>
</dbReference>
<dbReference type="InterPro" id="IPR013766">
    <property type="entry name" value="Thioredoxin_domain"/>
</dbReference>
<keyword evidence="5 13" id="KW-0732">Signal</keyword>
<evidence type="ECO:0000256" key="8">
    <source>
        <dbReference type="ARBA" id="ARBA00023157"/>
    </source>
</evidence>
<dbReference type="InterPro" id="IPR005788">
    <property type="entry name" value="PDI_thioredoxin-like_dom"/>
</dbReference>
<evidence type="ECO:0000256" key="5">
    <source>
        <dbReference type="ARBA" id="ARBA00022729"/>
    </source>
</evidence>
<dbReference type="NCBIfam" id="TIGR01130">
    <property type="entry name" value="ER_PDI_fam"/>
    <property type="match status" value="1"/>
</dbReference>
<feature type="disulfide bond" description="Redox-active" evidence="11">
    <location>
        <begin position="401"/>
        <end position="404"/>
    </location>
</feature>
<feature type="non-terminal residue" evidence="15">
    <location>
        <position position="405"/>
    </location>
</feature>
<dbReference type="PROSITE" id="PS00194">
    <property type="entry name" value="THIOREDOXIN_1"/>
    <property type="match status" value="1"/>
</dbReference>
<proteinExistence type="inferred from homology"/>
<evidence type="ECO:0000256" key="7">
    <source>
        <dbReference type="ARBA" id="ARBA00022824"/>
    </source>
</evidence>
<dbReference type="Pfam" id="PF13848">
    <property type="entry name" value="Thioredoxin_6"/>
    <property type="match status" value="1"/>
</dbReference>
<keyword evidence="6" id="KW-0677">Repeat</keyword>
<dbReference type="CDD" id="cd02961">
    <property type="entry name" value="PDI_a_family"/>
    <property type="match status" value="1"/>
</dbReference>
<dbReference type="CDD" id="cd02982">
    <property type="entry name" value="PDI_b'_family"/>
    <property type="match status" value="1"/>
</dbReference>
<dbReference type="FunFam" id="3.40.30.10:FF:000184">
    <property type="entry name" value="Protein disulfide-isomerase"/>
    <property type="match status" value="1"/>
</dbReference>
<dbReference type="GO" id="GO:0005788">
    <property type="term" value="C:endoplasmic reticulum lumen"/>
    <property type="evidence" value="ECO:0007669"/>
    <property type="project" value="UniProtKB-SubCell"/>
</dbReference>
<dbReference type="InterPro" id="IPR017937">
    <property type="entry name" value="Thioredoxin_CS"/>
</dbReference>
<dbReference type="FunFam" id="3.40.30.10:FF:000152">
    <property type="entry name" value="Protein disulfide-isomerase"/>
    <property type="match status" value="1"/>
</dbReference>